<dbReference type="SUPFAM" id="SSF53822">
    <property type="entry name" value="Periplasmic binding protein-like I"/>
    <property type="match status" value="1"/>
</dbReference>
<dbReference type="InterPro" id="IPR028082">
    <property type="entry name" value="Peripla_BP_I"/>
</dbReference>
<gene>
    <name evidence="1" type="ORF">DWV29_05955</name>
</gene>
<dbReference type="AlphaFoldDB" id="A0A413FIZ2"/>
<dbReference type="SMART" id="SM00354">
    <property type="entry name" value="HTH_LACI"/>
    <property type="match status" value="1"/>
</dbReference>
<evidence type="ECO:0000313" key="1">
    <source>
        <dbReference type="EMBL" id="RGX31422.1"/>
    </source>
</evidence>
<dbReference type="InterPro" id="IPR000843">
    <property type="entry name" value="HTH_LacI"/>
</dbReference>
<proteinExistence type="predicted"/>
<reference evidence="1 2" key="1">
    <citation type="submission" date="2018-08" db="EMBL/GenBank/DDBJ databases">
        <title>A genome reference for cultivated species of the human gut microbiota.</title>
        <authorList>
            <person name="Zou Y."/>
            <person name="Xue W."/>
            <person name="Luo G."/>
        </authorList>
    </citation>
    <scope>NUCLEOTIDE SEQUENCE [LARGE SCALE GENOMIC DNA]</scope>
    <source>
        <strain evidence="1 2">AF04-15</strain>
    </source>
</reference>
<dbReference type="RefSeq" id="WP_024734398.1">
    <property type="nucleotide sequence ID" value="NZ_CABMHH010000028.1"/>
</dbReference>
<dbReference type="Pfam" id="PF13377">
    <property type="entry name" value="Peripla_BP_3"/>
    <property type="match status" value="1"/>
</dbReference>
<dbReference type="CDD" id="cd01392">
    <property type="entry name" value="HTH_LacI"/>
    <property type="match status" value="1"/>
</dbReference>
<dbReference type="PROSITE" id="PS00356">
    <property type="entry name" value="HTH_LACI_1"/>
    <property type="match status" value="1"/>
</dbReference>
<organism evidence="1 2">
    <name type="scientific">Enterocloster asparagiformis</name>
    <dbReference type="NCBI Taxonomy" id="333367"/>
    <lineage>
        <taxon>Bacteria</taxon>
        <taxon>Bacillati</taxon>
        <taxon>Bacillota</taxon>
        <taxon>Clostridia</taxon>
        <taxon>Lachnospirales</taxon>
        <taxon>Lachnospiraceae</taxon>
        <taxon>Enterocloster</taxon>
    </lineage>
</organism>
<dbReference type="CDD" id="cd06267">
    <property type="entry name" value="PBP1_LacI_sugar_binding-like"/>
    <property type="match status" value="1"/>
</dbReference>
<accession>A0A413FIZ2</accession>
<dbReference type="Pfam" id="PF00356">
    <property type="entry name" value="LacI"/>
    <property type="match status" value="1"/>
</dbReference>
<dbReference type="PANTHER" id="PTHR30146">
    <property type="entry name" value="LACI-RELATED TRANSCRIPTIONAL REPRESSOR"/>
    <property type="match status" value="1"/>
</dbReference>
<dbReference type="InterPro" id="IPR010982">
    <property type="entry name" value="Lambda_DNA-bd_dom_sf"/>
</dbReference>
<dbReference type="InterPro" id="IPR046335">
    <property type="entry name" value="LacI/GalR-like_sensor"/>
</dbReference>
<dbReference type="GO" id="GO:0003700">
    <property type="term" value="F:DNA-binding transcription factor activity"/>
    <property type="evidence" value="ECO:0007669"/>
    <property type="project" value="TreeGrafter"/>
</dbReference>
<dbReference type="Proteomes" id="UP000283880">
    <property type="component" value="Unassembled WGS sequence"/>
</dbReference>
<dbReference type="Gene3D" id="3.40.50.2300">
    <property type="match status" value="2"/>
</dbReference>
<name>A0A413FIZ2_9FIRM</name>
<dbReference type="PROSITE" id="PS50932">
    <property type="entry name" value="HTH_LACI_2"/>
    <property type="match status" value="1"/>
</dbReference>
<comment type="caution">
    <text evidence="1">The sequence shown here is derived from an EMBL/GenBank/DDBJ whole genome shotgun (WGS) entry which is preliminary data.</text>
</comment>
<dbReference type="GO" id="GO:0000976">
    <property type="term" value="F:transcription cis-regulatory region binding"/>
    <property type="evidence" value="ECO:0007669"/>
    <property type="project" value="TreeGrafter"/>
</dbReference>
<dbReference type="PANTHER" id="PTHR30146:SF109">
    <property type="entry name" value="HTH-TYPE TRANSCRIPTIONAL REGULATOR GALS"/>
    <property type="match status" value="1"/>
</dbReference>
<sequence length="332" mass="36282">MTIYDIAKLAGVSASSVSRVINNKPGVGKETREKILALLDQYHYSLDETARGLSKKSSKTIGVLISVMPGLHSEHSIKGLFYMEGELAKHGYHCLLVNTGTTDGEVVEAISTVAGRRVDGVILAGAFYATNVVRRAIEQYLPQCPVVMINGFLDLPNVYGVGIDETQGLEMGVDFLVRKGRSKLALFIDSRRLSAGIIRRGFENGIAKYRGAVTGIVYEDVERSLQGGRDTAALLLREHPETDGIICAVDMIAIGVLDYLQEMGIDVPGQVSLMGEDNSNYAEICKPKLTSLDTKMVESNLMAVRTLLDVLEQRPPCHRVMLYMEIAERGTT</sequence>
<dbReference type="OrthoDB" id="43195at2"/>
<protein>
    <submittedName>
        <fullName evidence="1">LacI family transcriptional regulator</fullName>
    </submittedName>
</protein>
<dbReference type="EMBL" id="QSBM01000003">
    <property type="protein sequence ID" value="RGX31422.1"/>
    <property type="molecule type" value="Genomic_DNA"/>
</dbReference>
<dbReference type="Gene3D" id="1.10.260.40">
    <property type="entry name" value="lambda repressor-like DNA-binding domains"/>
    <property type="match status" value="1"/>
</dbReference>
<evidence type="ECO:0000313" key="2">
    <source>
        <dbReference type="Proteomes" id="UP000283880"/>
    </source>
</evidence>
<dbReference type="SUPFAM" id="SSF47413">
    <property type="entry name" value="lambda repressor-like DNA-binding domains"/>
    <property type="match status" value="1"/>
</dbReference>
<dbReference type="PRINTS" id="PR00036">
    <property type="entry name" value="HTHLACI"/>
</dbReference>